<feature type="transmembrane region" description="Helical" evidence="10">
    <location>
        <begin position="132"/>
        <end position="153"/>
    </location>
</feature>
<feature type="domain" description="Cation/H+ exchanger transmembrane" evidence="11">
    <location>
        <begin position="1"/>
        <end position="151"/>
    </location>
</feature>
<dbReference type="InterPro" id="IPR006153">
    <property type="entry name" value="Cation/H_exchanger_TM"/>
</dbReference>
<keyword evidence="7" id="KW-0406">Ion transport</keyword>
<name>A0A8C4QYQ7_EPTBU</name>
<dbReference type="AlphaFoldDB" id="A0A8C4QYQ7"/>
<evidence type="ECO:0000256" key="8">
    <source>
        <dbReference type="ARBA" id="ARBA00023136"/>
    </source>
</evidence>
<evidence type="ECO:0000313" key="12">
    <source>
        <dbReference type="Ensembl" id="ENSEBUP00000021608.1"/>
    </source>
</evidence>
<reference evidence="12" key="2">
    <citation type="submission" date="2025-09" db="UniProtKB">
        <authorList>
            <consortium name="Ensembl"/>
        </authorList>
    </citation>
    <scope>IDENTIFICATION</scope>
</reference>
<dbReference type="GO" id="GO:0051453">
    <property type="term" value="P:regulation of intracellular pH"/>
    <property type="evidence" value="ECO:0007669"/>
    <property type="project" value="TreeGrafter"/>
</dbReference>
<dbReference type="GO" id="GO:0015386">
    <property type="term" value="F:potassium:proton antiporter activity"/>
    <property type="evidence" value="ECO:0007669"/>
    <property type="project" value="TreeGrafter"/>
</dbReference>
<keyword evidence="2" id="KW-0813">Transport</keyword>
<dbReference type="Pfam" id="PF00999">
    <property type="entry name" value="Na_H_Exchanger"/>
    <property type="match status" value="1"/>
</dbReference>
<evidence type="ECO:0000256" key="1">
    <source>
        <dbReference type="ARBA" id="ARBA00004127"/>
    </source>
</evidence>
<dbReference type="GO" id="GO:0015385">
    <property type="term" value="F:sodium:proton antiporter activity"/>
    <property type="evidence" value="ECO:0007669"/>
    <property type="project" value="InterPro"/>
</dbReference>
<evidence type="ECO:0000256" key="4">
    <source>
        <dbReference type="ARBA" id="ARBA00022692"/>
    </source>
</evidence>
<evidence type="ECO:0000256" key="9">
    <source>
        <dbReference type="ARBA" id="ARBA00023201"/>
    </source>
</evidence>
<comment type="subcellular location">
    <subcellularLocation>
        <location evidence="1">Endomembrane system</location>
        <topology evidence="1">Multi-pass membrane protein</topology>
    </subcellularLocation>
</comment>
<evidence type="ECO:0000256" key="7">
    <source>
        <dbReference type="ARBA" id="ARBA00023065"/>
    </source>
</evidence>
<feature type="transmembrane region" description="Helical" evidence="10">
    <location>
        <begin position="60"/>
        <end position="83"/>
    </location>
</feature>
<keyword evidence="4 10" id="KW-0812">Transmembrane</keyword>
<keyword evidence="9" id="KW-0739">Sodium transport</keyword>
<feature type="transmembrane region" description="Helical" evidence="10">
    <location>
        <begin position="95"/>
        <end position="112"/>
    </location>
</feature>
<accession>A0A8C4QYQ7</accession>
<dbReference type="PANTHER" id="PTHR10110">
    <property type="entry name" value="SODIUM/HYDROGEN EXCHANGER"/>
    <property type="match status" value="1"/>
</dbReference>
<protein>
    <recommendedName>
        <fullName evidence="11">Cation/H+ exchanger transmembrane domain-containing protein</fullName>
    </recommendedName>
</protein>
<evidence type="ECO:0000259" key="11">
    <source>
        <dbReference type="Pfam" id="PF00999"/>
    </source>
</evidence>
<reference evidence="12" key="1">
    <citation type="submission" date="2025-08" db="UniProtKB">
        <authorList>
            <consortium name="Ensembl"/>
        </authorList>
    </citation>
    <scope>IDENTIFICATION</scope>
</reference>
<dbReference type="GO" id="GO:0016020">
    <property type="term" value="C:membrane"/>
    <property type="evidence" value="ECO:0007669"/>
    <property type="project" value="InterPro"/>
</dbReference>
<evidence type="ECO:0000256" key="3">
    <source>
        <dbReference type="ARBA" id="ARBA00022449"/>
    </source>
</evidence>
<evidence type="ECO:0000313" key="13">
    <source>
        <dbReference type="Proteomes" id="UP000694388"/>
    </source>
</evidence>
<dbReference type="InterPro" id="IPR018422">
    <property type="entry name" value="Cation/H_exchanger_CPA1"/>
</dbReference>
<evidence type="ECO:0000256" key="10">
    <source>
        <dbReference type="SAM" id="Phobius"/>
    </source>
</evidence>
<evidence type="ECO:0000256" key="5">
    <source>
        <dbReference type="ARBA" id="ARBA00022989"/>
    </source>
</evidence>
<keyword evidence="13" id="KW-1185">Reference proteome</keyword>
<keyword evidence="3" id="KW-0050">Antiport</keyword>
<keyword evidence="8 10" id="KW-0472">Membrane</keyword>
<dbReference type="PANTHER" id="PTHR10110:SF191">
    <property type="entry name" value="SODIUM_HYDROGEN EXCHANGER 8"/>
    <property type="match status" value="1"/>
</dbReference>
<dbReference type="GO" id="GO:0012505">
    <property type="term" value="C:endomembrane system"/>
    <property type="evidence" value="ECO:0007669"/>
    <property type="project" value="UniProtKB-SubCell"/>
</dbReference>
<dbReference type="Ensembl" id="ENSEBUT00000022184.1">
    <property type="protein sequence ID" value="ENSEBUP00000021608.1"/>
    <property type="gene ID" value="ENSEBUG00000013342.1"/>
</dbReference>
<organism evidence="12 13">
    <name type="scientific">Eptatretus burgeri</name>
    <name type="common">Inshore hagfish</name>
    <dbReference type="NCBI Taxonomy" id="7764"/>
    <lineage>
        <taxon>Eukaryota</taxon>
        <taxon>Metazoa</taxon>
        <taxon>Chordata</taxon>
        <taxon>Craniata</taxon>
        <taxon>Vertebrata</taxon>
        <taxon>Cyclostomata</taxon>
        <taxon>Myxini</taxon>
        <taxon>Myxiniformes</taxon>
        <taxon>Myxinidae</taxon>
        <taxon>Eptatretinae</taxon>
        <taxon>Eptatretus</taxon>
    </lineage>
</organism>
<keyword evidence="5 10" id="KW-1133">Transmembrane helix</keyword>
<dbReference type="GeneTree" id="ENSGT00940000157210"/>
<evidence type="ECO:0000256" key="2">
    <source>
        <dbReference type="ARBA" id="ARBA00022448"/>
    </source>
</evidence>
<sequence length="260" mass="30078">MAILFAGIVMSHYSHHNLSPITQINVQQTLRTVSFLCETCVFAYLGLAIFSFPHKFEASFVIWCIILTLIGRAINIYPLSFLLNYFRDHKITTKMQFIMWFSGLRGAIPYALSLHLELEPVEKRQLLGTTTIVIVMFTIIILGGATMPLVKFLEVEEVPLAKRRWHKDVTLSKTEKMGNTIESEHLSELTEEEYEATYLRTNLKGFLWIDAKYLVPLFTRHVTKEDLRNGRIQMRSLTNKWYSEVRQGPSGSEDEEQELL</sequence>
<proteinExistence type="predicted"/>
<keyword evidence="6" id="KW-0915">Sodium</keyword>
<dbReference type="Proteomes" id="UP000694388">
    <property type="component" value="Unplaced"/>
</dbReference>
<feature type="transmembrane region" description="Helical" evidence="10">
    <location>
        <begin position="33"/>
        <end position="54"/>
    </location>
</feature>
<evidence type="ECO:0000256" key="6">
    <source>
        <dbReference type="ARBA" id="ARBA00023053"/>
    </source>
</evidence>
<dbReference type="OMA" id="CWFLERV"/>